<dbReference type="CDD" id="cd03263">
    <property type="entry name" value="ABC_subfamily_A"/>
    <property type="match status" value="1"/>
</dbReference>
<organism evidence="11 12">
    <name type="scientific">Nematostella vectensis</name>
    <name type="common">Starlet sea anemone</name>
    <dbReference type="NCBI Taxonomy" id="45351"/>
    <lineage>
        <taxon>Eukaryota</taxon>
        <taxon>Metazoa</taxon>
        <taxon>Cnidaria</taxon>
        <taxon>Anthozoa</taxon>
        <taxon>Hexacorallia</taxon>
        <taxon>Actiniaria</taxon>
        <taxon>Edwardsiidae</taxon>
        <taxon>Nematostella</taxon>
    </lineage>
</organism>
<feature type="region of interest" description="Disordered" evidence="9">
    <location>
        <begin position="303"/>
        <end position="331"/>
    </location>
</feature>
<dbReference type="GO" id="GO:0005524">
    <property type="term" value="F:ATP binding"/>
    <property type="evidence" value="ECO:0007669"/>
    <property type="project" value="UniProtKB-KW"/>
</dbReference>
<evidence type="ECO:0000256" key="8">
    <source>
        <dbReference type="ARBA" id="ARBA00023136"/>
    </source>
</evidence>
<reference evidence="11 12" key="1">
    <citation type="journal article" date="2007" name="Science">
        <title>Sea anemone genome reveals ancestral eumetazoan gene repertoire and genomic organization.</title>
        <authorList>
            <person name="Putnam N.H."/>
            <person name="Srivastava M."/>
            <person name="Hellsten U."/>
            <person name="Dirks B."/>
            <person name="Chapman J."/>
            <person name="Salamov A."/>
            <person name="Terry A."/>
            <person name="Shapiro H."/>
            <person name="Lindquist E."/>
            <person name="Kapitonov V.V."/>
            <person name="Jurka J."/>
            <person name="Genikhovich G."/>
            <person name="Grigoriev I.V."/>
            <person name="Lucas S.M."/>
            <person name="Steele R.E."/>
            <person name="Finnerty J.R."/>
            <person name="Technau U."/>
            <person name="Martindale M.Q."/>
            <person name="Rokhsar D.S."/>
        </authorList>
    </citation>
    <scope>NUCLEOTIDE SEQUENCE [LARGE SCALE GENOMIC DNA]</scope>
    <source>
        <strain evidence="12">CH2 X CH6</strain>
    </source>
</reference>
<dbReference type="SUPFAM" id="SSF52540">
    <property type="entry name" value="P-loop containing nucleoside triphosphate hydrolases"/>
    <property type="match status" value="1"/>
</dbReference>
<evidence type="ECO:0000313" key="12">
    <source>
        <dbReference type="Proteomes" id="UP000001593"/>
    </source>
</evidence>
<keyword evidence="5" id="KW-0547">Nucleotide-binding</keyword>
<keyword evidence="4" id="KW-0812">Transmembrane</keyword>
<evidence type="ECO:0000259" key="10">
    <source>
        <dbReference type="PROSITE" id="PS50893"/>
    </source>
</evidence>
<dbReference type="GO" id="GO:0016020">
    <property type="term" value="C:membrane"/>
    <property type="evidence" value="ECO:0007669"/>
    <property type="project" value="UniProtKB-SubCell"/>
</dbReference>
<dbReference type="Gene3D" id="3.40.50.300">
    <property type="entry name" value="P-loop containing nucleotide triphosphate hydrolases"/>
    <property type="match status" value="1"/>
</dbReference>
<dbReference type="InterPro" id="IPR003593">
    <property type="entry name" value="AAA+_ATPase"/>
</dbReference>
<dbReference type="InParanoid" id="A7SW57"/>
<dbReference type="InterPro" id="IPR003439">
    <property type="entry name" value="ABC_transporter-like_ATP-bd"/>
</dbReference>
<evidence type="ECO:0000313" key="11">
    <source>
        <dbReference type="EMBL" id="EDO32071.1"/>
    </source>
</evidence>
<evidence type="ECO:0000256" key="3">
    <source>
        <dbReference type="ARBA" id="ARBA00022448"/>
    </source>
</evidence>
<dbReference type="PANTHER" id="PTHR19229">
    <property type="entry name" value="ATP-BINDING CASSETTE TRANSPORTER SUBFAMILY A ABCA"/>
    <property type="match status" value="1"/>
</dbReference>
<dbReference type="Pfam" id="PF23321">
    <property type="entry name" value="R1_ABCA1"/>
    <property type="match status" value="1"/>
</dbReference>
<dbReference type="PROSITE" id="PS50893">
    <property type="entry name" value="ABC_TRANSPORTER_2"/>
    <property type="match status" value="1"/>
</dbReference>
<evidence type="ECO:0000256" key="9">
    <source>
        <dbReference type="SAM" id="MobiDB-lite"/>
    </source>
</evidence>
<evidence type="ECO:0000256" key="4">
    <source>
        <dbReference type="ARBA" id="ARBA00022692"/>
    </source>
</evidence>
<comment type="subcellular location">
    <subcellularLocation>
        <location evidence="1">Membrane</location>
        <topology evidence="1">Multi-pass membrane protein</topology>
    </subcellularLocation>
</comment>
<evidence type="ECO:0000256" key="7">
    <source>
        <dbReference type="ARBA" id="ARBA00022989"/>
    </source>
</evidence>
<dbReference type="InterPro" id="IPR026082">
    <property type="entry name" value="ABCA"/>
</dbReference>
<keyword evidence="7" id="KW-1133">Transmembrane helix</keyword>
<dbReference type="Pfam" id="PF00005">
    <property type="entry name" value="ABC_tran"/>
    <property type="match status" value="1"/>
</dbReference>
<keyword evidence="6" id="KW-0067">ATP-binding</keyword>
<proteinExistence type="inferred from homology"/>
<dbReference type="GO" id="GO:0140359">
    <property type="term" value="F:ABC-type transporter activity"/>
    <property type="evidence" value="ECO:0007669"/>
    <property type="project" value="InterPro"/>
</dbReference>
<evidence type="ECO:0000256" key="2">
    <source>
        <dbReference type="ARBA" id="ARBA00008869"/>
    </source>
</evidence>
<keyword evidence="12" id="KW-1185">Reference proteome</keyword>
<sequence>KVVVKDVYFGVTPGEVFGLLGPNGAGKTTTLNMMTAGIPASRGSVSVAGYDLQTETHKVFQHMGFCPQQDALFDDITLEEHLTLYASVRGVPWASIDNVVNHYMSAMKITEHANKRAKELSGGTKRKLSFGMAMLGDPDLLLLDEPSTGMDPSARRFLCKNVTGARGAILTTHSMEEADALCSRVGIMVKGQLKCLGSTQHLKSKFGSGYTLEIKLSPSFQSSDPDVDMQTQLVAFVEGLFPNAKRTESFGDRVIYKVPKSNVSKLSSTFATLEEGKRSIGIEEYSFSQSTLEQVFLEFAREQDDDRTGAKDLNSTEPPQEHRTRTEVEHV</sequence>
<dbReference type="Proteomes" id="UP000001593">
    <property type="component" value="Unassembled WGS sequence"/>
</dbReference>
<evidence type="ECO:0000256" key="6">
    <source>
        <dbReference type="ARBA" id="ARBA00022840"/>
    </source>
</evidence>
<dbReference type="PhylomeDB" id="A7SW57"/>
<evidence type="ECO:0000256" key="1">
    <source>
        <dbReference type="ARBA" id="ARBA00004141"/>
    </source>
</evidence>
<comment type="similarity">
    <text evidence="2">Belongs to the ABC transporter superfamily. ABCA family.</text>
</comment>
<evidence type="ECO:0000256" key="5">
    <source>
        <dbReference type="ARBA" id="ARBA00022741"/>
    </source>
</evidence>
<feature type="compositionally biased region" description="Basic and acidic residues" evidence="9">
    <location>
        <begin position="319"/>
        <end position="331"/>
    </location>
</feature>
<dbReference type="GO" id="GO:0016887">
    <property type="term" value="F:ATP hydrolysis activity"/>
    <property type="evidence" value="ECO:0007669"/>
    <property type="project" value="InterPro"/>
</dbReference>
<dbReference type="PANTHER" id="PTHR19229:SF209">
    <property type="entry name" value="ATP-BINDING CASSETTE SUB-FAMILY A MEMBER 5 ISOFORM X1"/>
    <property type="match status" value="1"/>
</dbReference>
<accession>A7SW57</accession>
<dbReference type="EMBL" id="DS469852">
    <property type="protein sequence ID" value="EDO32071.1"/>
    <property type="molecule type" value="Genomic_DNA"/>
</dbReference>
<keyword evidence="3" id="KW-0813">Transport</keyword>
<keyword evidence="8" id="KW-0472">Membrane</keyword>
<dbReference type="OMA" id="PEGAPCY"/>
<dbReference type="FunFam" id="3.40.50.300:FF:000335">
    <property type="entry name" value="ATP binding cassette subfamily A member 5"/>
    <property type="match status" value="1"/>
</dbReference>
<protein>
    <recommendedName>
        <fullName evidence="10">ABC transporter domain-containing protein</fullName>
    </recommendedName>
</protein>
<dbReference type="eggNOG" id="KOG0059">
    <property type="taxonomic scope" value="Eukaryota"/>
</dbReference>
<feature type="non-terminal residue" evidence="11">
    <location>
        <position position="1"/>
    </location>
</feature>
<dbReference type="SMART" id="SM00382">
    <property type="entry name" value="AAA"/>
    <property type="match status" value="1"/>
</dbReference>
<feature type="domain" description="ABC transporter" evidence="10">
    <location>
        <begin position="2"/>
        <end position="215"/>
    </location>
</feature>
<gene>
    <name evidence="11" type="ORF">NEMVEDRAFT_v1g134820</name>
</gene>
<dbReference type="AlphaFoldDB" id="A7SW57"/>
<dbReference type="InterPro" id="IPR056264">
    <property type="entry name" value="R2_ABCA1-4-like"/>
</dbReference>
<name>A7SW57_NEMVE</name>
<dbReference type="InterPro" id="IPR027417">
    <property type="entry name" value="P-loop_NTPase"/>
</dbReference>
<dbReference type="HOGENOM" id="CLU_000604_1_2_1"/>